<feature type="transmembrane region" description="Helical" evidence="1">
    <location>
        <begin position="39"/>
        <end position="63"/>
    </location>
</feature>
<dbReference type="AlphaFoldDB" id="A0A7X6I258"/>
<sequence length="64" mass="7169">MLKFLAALSCFILGSYQLYRTYQIFSHEQKNGGKQTSVFLPIALFSSIIFSLALFGLGISLFLD</sequence>
<evidence type="ECO:0008006" key="4">
    <source>
        <dbReference type="Google" id="ProtNLM"/>
    </source>
</evidence>
<keyword evidence="1" id="KW-1133">Transmembrane helix</keyword>
<evidence type="ECO:0000313" key="3">
    <source>
        <dbReference type="Proteomes" id="UP000521358"/>
    </source>
</evidence>
<reference evidence="2 3" key="1">
    <citation type="submission" date="2020-03" db="EMBL/GenBank/DDBJ databases">
        <title>Bacterial samples isolated from urine from healthy bovine heifers (Gyr breed).</title>
        <authorList>
            <person name="Giannattasio-Ferraz S."/>
            <person name="Maskeri L."/>
            <person name="Penido A."/>
            <person name="Barbosa-Stancioli E.F."/>
            <person name="Putonti C."/>
        </authorList>
    </citation>
    <scope>NUCLEOTIDE SEQUENCE [LARGE SCALE GENOMIC DNA]</scope>
    <source>
        <strain evidence="2 3">UFMG-H7</strain>
    </source>
</reference>
<gene>
    <name evidence="2" type="ORF">HED35_03280</name>
</gene>
<organism evidence="2 3">
    <name type="scientific">Vagococcus fluvialis</name>
    <dbReference type="NCBI Taxonomy" id="2738"/>
    <lineage>
        <taxon>Bacteria</taxon>
        <taxon>Bacillati</taxon>
        <taxon>Bacillota</taxon>
        <taxon>Bacilli</taxon>
        <taxon>Lactobacillales</taxon>
        <taxon>Enterococcaceae</taxon>
        <taxon>Vagococcus</taxon>
    </lineage>
</organism>
<comment type="caution">
    <text evidence="2">The sequence shown here is derived from an EMBL/GenBank/DDBJ whole genome shotgun (WGS) entry which is preliminary data.</text>
</comment>
<evidence type="ECO:0000256" key="1">
    <source>
        <dbReference type="SAM" id="Phobius"/>
    </source>
</evidence>
<dbReference type="RefSeq" id="WP_167806365.1">
    <property type="nucleotide sequence ID" value="NZ_JAAVMB010000002.1"/>
</dbReference>
<name>A0A7X6I258_9ENTE</name>
<dbReference type="Proteomes" id="UP000521358">
    <property type="component" value="Unassembled WGS sequence"/>
</dbReference>
<evidence type="ECO:0000313" key="2">
    <source>
        <dbReference type="EMBL" id="NKC67106.1"/>
    </source>
</evidence>
<accession>A0A7X6I258</accession>
<proteinExistence type="predicted"/>
<dbReference type="EMBL" id="JAAVMB010000002">
    <property type="protein sequence ID" value="NKC67106.1"/>
    <property type="molecule type" value="Genomic_DNA"/>
</dbReference>
<protein>
    <recommendedName>
        <fullName evidence="4">Immunity protein</fullName>
    </recommendedName>
</protein>
<keyword evidence="1" id="KW-0472">Membrane</keyword>
<keyword evidence="1" id="KW-0812">Transmembrane</keyword>